<dbReference type="Proteomes" id="UP000069940">
    <property type="component" value="Unassembled WGS sequence"/>
</dbReference>
<protein>
    <recommendedName>
        <fullName evidence="3">CCHC-type domain-containing protein</fullName>
    </recommendedName>
</protein>
<feature type="domain" description="CCHC-type" evidence="3">
    <location>
        <begin position="548"/>
        <end position="563"/>
    </location>
</feature>
<evidence type="ECO:0000313" key="4">
    <source>
        <dbReference type="EnsemblMetazoa" id="AALFPA23_015867.P23112"/>
    </source>
</evidence>
<keyword evidence="1" id="KW-0862">Zinc</keyword>
<dbReference type="RefSeq" id="XP_062714683.1">
    <property type="nucleotide sequence ID" value="XM_062858699.1"/>
</dbReference>
<dbReference type="RefSeq" id="XP_062714682.1">
    <property type="nucleotide sequence ID" value="XM_062858698.1"/>
</dbReference>
<evidence type="ECO:0000259" key="3">
    <source>
        <dbReference type="PROSITE" id="PS50158"/>
    </source>
</evidence>
<dbReference type="GeneID" id="134291218"/>
<dbReference type="SUPFAM" id="SSF57756">
    <property type="entry name" value="Retrovirus zinc finger-like domains"/>
    <property type="match status" value="1"/>
</dbReference>
<dbReference type="Gene3D" id="4.10.60.10">
    <property type="entry name" value="Zinc finger, CCHC-type"/>
    <property type="match status" value="1"/>
</dbReference>
<evidence type="ECO:0000256" key="1">
    <source>
        <dbReference type="PROSITE-ProRule" id="PRU00047"/>
    </source>
</evidence>
<evidence type="ECO:0000256" key="2">
    <source>
        <dbReference type="SAM" id="MobiDB-lite"/>
    </source>
</evidence>
<feature type="compositionally biased region" description="Basic and acidic residues" evidence="2">
    <location>
        <begin position="247"/>
        <end position="265"/>
    </location>
</feature>
<dbReference type="InterPro" id="IPR001878">
    <property type="entry name" value="Znf_CCHC"/>
</dbReference>
<name>A0ABM1Z7R3_AEDAL</name>
<reference evidence="5" key="1">
    <citation type="journal article" date="2015" name="Proc. Natl. Acad. Sci. U.S.A.">
        <title>Genome sequence of the Asian Tiger mosquito, Aedes albopictus, reveals insights into its biology, genetics, and evolution.</title>
        <authorList>
            <person name="Chen X.G."/>
            <person name="Jiang X."/>
            <person name="Gu J."/>
            <person name="Xu M."/>
            <person name="Wu Y."/>
            <person name="Deng Y."/>
            <person name="Zhang C."/>
            <person name="Bonizzoni M."/>
            <person name="Dermauw W."/>
            <person name="Vontas J."/>
            <person name="Armbruster P."/>
            <person name="Huang X."/>
            <person name="Yang Y."/>
            <person name="Zhang H."/>
            <person name="He W."/>
            <person name="Peng H."/>
            <person name="Liu Y."/>
            <person name="Wu K."/>
            <person name="Chen J."/>
            <person name="Lirakis M."/>
            <person name="Topalis P."/>
            <person name="Van Leeuwen T."/>
            <person name="Hall A.B."/>
            <person name="Jiang X."/>
            <person name="Thorpe C."/>
            <person name="Mueller R.L."/>
            <person name="Sun C."/>
            <person name="Waterhouse R.M."/>
            <person name="Yan G."/>
            <person name="Tu Z.J."/>
            <person name="Fang X."/>
            <person name="James A.A."/>
        </authorList>
    </citation>
    <scope>NUCLEOTIDE SEQUENCE [LARGE SCALE GENOMIC DNA]</scope>
    <source>
        <strain evidence="5">Foshan</strain>
    </source>
</reference>
<dbReference type="InterPro" id="IPR036875">
    <property type="entry name" value="Znf_CCHC_sf"/>
</dbReference>
<proteinExistence type="predicted"/>
<dbReference type="PROSITE" id="PS50158">
    <property type="entry name" value="ZF_CCHC"/>
    <property type="match status" value="1"/>
</dbReference>
<reference evidence="4" key="2">
    <citation type="submission" date="2025-05" db="UniProtKB">
        <authorList>
            <consortium name="EnsemblMetazoa"/>
        </authorList>
    </citation>
    <scope>IDENTIFICATION</scope>
    <source>
        <strain evidence="4">Foshan</strain>
    </source>
</reference>
<dbReference type="EnsemblMetazoa" id="AALFPA23_015867.R23110">
    <property type="protein sequence ID" value="AALFPA23_015867.P23110"/>
    <property type="gene ID" value="AALFPA23_015867"/>
</dbReference>
<feature type="region of interest" description="Disordered" evidence="2">
    <location>
        <begin position="213"/>
        <end position="290"/>
    </location>
</feature>
<keyword evidence="5" id="KW-1185">Reference proteome</keyword>
<organism evidence="4 5">
    <name type="scientific">Aedes albopictus</name>
    <name type="common">Asian tiger mosquito</name>
    <name type="synonym">Stegomyia albopicta</name>
    <dbReference type="NCBI Taxonomy" id="7160"/>
    <lineage>
        <taxon>Eukaryota</taxon>
        <taxon>Metazoa</taxon>
        <taxon>Ecdysozoa</taxon>
        <taxon>Arthropoda</taxon>
        <taxon>Hexapoda</taxon>
        <taxon>Insecta</taxon>
        <taxon>Pterygota</taxon>
        <taxon>Neoptera</taxon>
        <taxon>Endopterygota</taxon>
        <taxon>Diptera</taxon>
        <taxon>Nematocera</taxon>
        <taxon>Culicoidea</taxon>
        <taxon>Culicidae</taxon>
        <taxon>Culicinae</taxon>
        <taxon>Aedini</taxon>
        <taxon>Aedes</taxon>
        <taxon>Stegomyia</taxon>
    </lineage>
</organism>
<dbReference type="EnsemblMetazoa" id="AALFPA23_015867.R23112">
    <property type="protein sequence ID" value="AALFPA23_015867.P23112"/>
    <property type="gene ID" value="AALFPA23_015867"/>
</dbReference>
<accession>A0ABM1Z7R3</accession>
<dbReference type="EnsemblMetazoa" id="AALFPA23_015867.R23111">
    <property type="protein sequence ID" value="AALFPA23_015867.P23111"/>
    <property type="gene ID" value="AALFPA23_015867"/>
</dbReference>
<dbReference type="RefSeq" id="XP_062714684.1">
    <property type="nucleotide sequence ID" value="XM_062858700.1"/>
</dbReference>
<feature type="compositionally biased region" description="Basic and acidic residues" evidence="2">
    <location>
        <begin position="213"/>
        <end position="227"/>
    </location>
</feature>
<keyword evidence="1" id="KW-0863">Zinc-finger</keyword>
<feature type="compositionally biased region" description="Low complexity" evidence="2">
    <location>
        <begin position="279"/>
        <end position="290"/>
    </location>
</feature>
<sequence length="601" mass="70622">MATSDGSVLQINAYDLSECEVDYELWIRNELYEESDKQKRDRLRKMFLEEGNDTITLPEDIFFVNELPLVARKLEEIEYGLTKTIQVKWISQLRHWRERICRTKVVDLAQGEQKVEILSKIRHLIKTYKATAVRLMNLSESEDELNKGLEQSSFKKDNLKDRSQLPQFSGHRMQQKNQSFDHDTLSKAVNSTIGDYFKQFPNIAGMKISIDRDDKTKKKISQERDPVRNLGAIPKNVDMLGSVSRNKAKEREKSYRYERKQDKSKRTPKKSSSEDESSSLDSLSSLLSSESSSDSESRILSVRSEDVGRDRDYRGQNYRLDKWGIQFSGDIHGMDVLDFVFQVNELMQAERIPNDRFLDHAYILFAGEARRWYFTYKKKYRTWDKFSKQLKIRFGDPNKDRKILQDIKDRKQRKGESFVAFCSEIEGMFERMTKQYSERKRLKVLRNNMRRWYKTKLTFFKIKNIAHLNMLCQQLDKDSGRIYSKSAHSSRKHIRNVDASSDSSSSSSEPEVCAFNKKENRQYKRRDSQANITEAQSRENLVQLNSLCWNCRRYGHRWRDCKQPKVIFCHACGMPGVTFSTCPKSHILPQQAPKNESSEEK</sequence>
<evidence type="ECO:0000313" key="5">
    <source>
        <dbReference type="Proteomes" id="UP000069940"/>
    </source>
</evidence>
<keyword evidence="1" id="KW-0479">Metal-binding</keyword>